<dbReference type="Proteomes" id="UP000011944">
    <property type="component" value="Unassembled WGS sequence"/>
</dbReference>
<gene>
    <name evidence="1" type="ORF">CFSAN001627_06645</name>
</gene>
<protein>
    <submittedName>
        <fullName evidence="1">Uncharacterized protein</fullName>
    </submittedName>
</protein>
<evidence type="ECO:0000313" key="2">
    <source>
        <dbReference type="Proteomes" id="UP000011944"/>
    </source>
</evidence>
<name>M1ZRN5_CLOBO</name>
<accession>M1ZRN5</accession>
<evidence type="ECO:0000313" key="1">
    <source>
        <dbReference type="EMBL" id="EKN42452.1"/>
    </source>
</evidence>
<reference evidence="1 2" key="1">
    <citation type="submission" date="2012-10" db="EMBL/GenBank/DDBJ databases">
        <authorList>
            <person name="Strain E.A."/>
            <person name="Brown E."/>
            <person name="Allard M.W."/>
            <person name="Gonzalez-Escalona N."/>
            <person name="Timme R."/>
        </authorList>
    </citation>
    <scope>NUCLEOTIDE SEQUENCE [LARGE SCALE GENOMIC DNA]</scope>
    <source>
        <strain evidence="1 2">CFSAN001627</strain>
    </source>
</reference>
<comment type="caution">
    <text evidence="1">The sequence shown here is derived from an EMBL/GenBank/DDBJ whole genome shotgun (WGS) entry which is preliminary data.</text>
</comment>
<organism evidence="1 2">
    <name type="scientific">Clostridium botulinum CFSAN001627</name>
    <dbReference type="NCBI Taxonomy" id="1232189"/>
    <lineage>
        <taxon>Bacteria</taxon>
        <taxon>Bacillati</taxon>
        <taxon>Bacillota</taxon>
        <taxon>Clostridia</taxon>
        <taxon>Eubacteriales</taxon>
        <taxon>Clostridiaceae</taxon>
        <taxon>Clostridium</taxon>
    </lineage>
</organism>
<dbReference type="AlphaFoldDB" id="M1ZRN5"/>
<sequence>MKKALIVTMLFAVTIADSTAPTFAAEKSKASTVEKK</sequence>
<reference evidence="1 2" key="2">
    <citation type="submission" date="2013-03" db="EMBL/GenBank/DDBJ databases">
        <title>Diversity in Clostridium botulinum.</title>
        <authorList>
            <person name="Timme R.E."/>
            <person name="Allard M."/>
            <person name="Luo Y."/>
            <person name="Strain E."/>
            <person name="Gonzalez-Escalona N."/>
            <person name="Brown E."/>
        </authorList>
    </citation>
    <scope>NUCLEOTIDE SEQUENCE [LARGE SCALE GENOMIC DNA]</scope>
    <source>
        <strain evidence="1 2">CFSAN001627</strain>
    </source>
</reference>
<dbReference type="EMBL" id="AMXI01000368">
    <property type="protein sequence ID" value="EKN42452.1"/>
    <property type="molecule type" value="Genomic_DNA"/>
</dbReference>
<proteinExistence type="predicted"/>